<dbReference type="PANTHER" id="PTHR28208:SF3">
    <property type="entry name" value="PHOSPHATIDATE PHOSPHATASE APP1"/>
    <property type="match status" value="1"/>
</dbReference>
<reference evidence="2" key="2">
    <citation type="journal article" date="2024" name="Antonie Van Leeuwenhoek">
        <title>Roseihalotalea indica gen. nov., sp. nov., a halophilic Bacteroidetes from mesopelagic Southwest Indian Ocean with higher carbohydrate metabolic potential.</title>
        <authorList>
            <person name="Chen B."/>
            <person name="Zhang M."/>
            <person name="Lin D."/>
            <person name="Ye J."/>
            <person name="Tang K."/>
        </authorList>
    </citation>
    <scope>NUCLEOTIDE SEQUENCE</scope>
    <source>
        <strain evidence="2">TK19036</strain>
    </source>
</reference>
<dbReference type="GO" id="GO:0008195">
    <property type="term" value="F:phosphatidate phosphatase activity"/>
    <property type="evidence" value="ECO:0007669"/>
    <property type="project" value="InterPro"/>
</dbReference>
<name>A0AA49GM37_9BACT</name>
<accession>A0AA49GM37</accession>
<dbReference type="AlphaFoldDB" id="A0AA49GM37"/>
<evidence type="ECO:0000259" key="1">
    <source>
        <dbReference type="Pfam" id="PF09949"/>
    </source>
</evidence>
<dbReference type="PANTHER" id="PTHR28208">
    <property type="entry name" value="PHOSPHATIDATE PHOSPHATASE APP1"/>
    <property type="match status" value="1"/>
</dbReference>
<reference evidence="2" key="1">
    <citation type="journal article" date="2023" name="Comput. Struct. Biotechnol. J.">
        <title>Discovery of a novel marine Bacteroidetes with a rich repertoire of carbohydrate-active enzymes.</title>
        <authorList>
            <person name="Chen B."/>
            <person name="Liu G."/>
            <person name="Chen Q."/>
            <person name="Wang H."/>
            <person name="Liu L."/>
            <person name="Tang K."/>
        </authorList>
    </citation>
    <scope>NUCLEOTIDE SEQUENCE</scope>
    <source>
        <strain evidence="2">TK19036</strain>
    </source>
</reference>
<sequence>MEQSTKEPSLNRFLGLLSRADDTLDRTKFAIKKRFNLIDPIVIMPYRGFGNQTEIKLSGRILEDEGITEALNTDSKWRNMVSMFKRFNSDEIPFANVQATFQGQTQQVQADDEGYFHLTFKVDPAALNSSLLWHPVQLELLDQIVEGQDEVEAVGEVLIPDRKSEFGVISDIDDTVLISETTQLLKVIKLSVMENALTRMPFEGAAGFYRALAKGKYGNYHNPFFYVSSSPWNLYDVLKDFFKSNNIPKGPILLRDIGISPTKFIKEKHNVHKLEKIRSILDTYADLKFVLIGDSGQHDPEIYQQVVHEYPNRILVIYIRDVSQDPRDVQIDTIRDHLTGHGVPMVRCSNTEEAAQHALKMGLIKASSLRDVHQEKEKDEAQEEV</sequence>
<dbReference type="Pfam" id="PF09949">
    <property type="entry name" value="APP1_cat"/>
    <property type="match status" value="1"/>
</dbReference>
<dbReference type="InterPro" id="IPR019236">
    <property type="entry name" value="APP1_cat"/>
</dbReference>
<protein>
    <submittedName>
        <fullName evidence="2">DUF2183 domain-containing protein</fullName>
    </submittedName>
</protein>
<dbReference type="EMBL" id="CP120682">
    <property type="protein sequence ID" value="WKN36812.1"/>
    <property type="molecule type" value="Genomic_DNA"/>
</dbReference>
<dbReference type="InterPro" id="IPR052935">
    <property type="entry name" value="Mg2+_PAP"/>
</dbReference>
<organism evidence="2">
    <name type="scientific">Roseihalotalea indica</name>
    <dbReference type="NCBI Taxonomy" id="2867963"/>
    <lineage>
        <taxon>Bacteria</taxon>
        <taxon>Pseudomonadati</taxon>
        <taxon>Bacteroidota</taxon>
        <taxon>Cytophagia</taxon>
        <taxon>Cytophagales</taxon>
        <taxon>Catalimonadaceae</taxon>
        <taxon>Roseihalotalea</taxon>
    </lineage>
</organism>
<proteinExistence type="predicted"/>
<evidence type="ECO:0000313" key="2">
    <source>
        <dbReference type="EMBL" id="WKN36812.1"/>
    </source>
</evidence>
<gene>
    <name evidence="2" type="ORF">K4G66_31085</name>
</gene>
<feature type="domain" description="Phosphatidate phosphatase APP1 catalytic" evidence="1">
    <location>
        <begin position="166"/>
        <end position="321"/>
    </location>
</feature>